<proteinExistence type="predicted"/>
<accession>A0AAV2QR39</accession>
<protein>
    <submittedName>
        <fullName evidence="1">Uncharacterized protein</fullName>
    </submittedName>
</protein>
<keyword evidence="2" id="KW-1185">Reference proteome</keyword>
<comment type="caution">
    <text evidence="1">The sequence shown here is derived from an EMBL/GenBank/DDBJ whole genome shotgun (WGS) entry which is preliminary data.</text>
</comment>
<organism evidence="1 2">
    <name type="scientific">Meganyctiphanes norvegica</name>
    <name type="common">Northern krill</name>
    <name type="synonym">Thysanopoda norvegica</name>
    <dbReference type="NCBI Taxonomy" id="48144"/>
    <lineage>
        <taxon>Eukaryota</taxon>
        <taxon>Metazoa</taxon>
        <taxon>Ecdysozoa</taxon>
        <taxon>Arthropoda</taxon>
        <taxon>Crustacea</taxon>
        <taxon>Multicrustacea</taxon>
        <taxon>Malacostraca</taxon>
        <taxon>Eumalacostraca</taxon>
        <taxon>Eucarida</taxon>
        <taxon>Euphausiacea</taxon>
        <taxon>Euphausiidae</taxon>
        <taxon>Meganyctiphanes</taxon>
    </lineage>
</organism>
<evidence type="ECO:0000313" key="1">
    <source>
        <dbReference type="EMBL" id="CAL4097819.1"/>
    </source>
</evidence>
<dbReference type="CDD" id="cd18774">
    <property type="entry name" value="PDC2_HK_sensor"/>
    <property type="match status" value="1"/>
</dbReference>
<dbReference type="Gene3D" id="3.30.450.20">
    <property type="entry name" value="PAS domain"/>
    <property type="match status" value="1"/>
</dbReference>
<dbReference type="Proteomes" id="UP001497623">
    <property type="component" value="Unassembled WGS sequence"/>
</dbReference>
<feature type="non-terminal residue" evidence="1">
    <location>
        <position position="151"/>
    </location>
</feature>
<sequence length="151" mass="17167">DIEGAYMFLVDTSGHALFHPFLPAPHSYEDHPTYVHISKLEPDKKLLPILQSMANMETGSKELSILQPHPVGRVQGTLLPETVRLRRQKLKYLWAPINNTDFSIAVVLPIRNGEIVSSSYKCLTECNTEDFQYHRLGLSLKSHPTCKFFCT</sequence>
<gene>
    <name evidence="1" type="ORF">MNOR_LOCUS16085</name>
</gene>
<dbReference type="AlphaFoldDB" id="A0AAV2QR39"/>
<evidence type="ECO:0000313" key="2">
    <source>
        <dbReference type="Proteomes" id="UP001497623"/>
    </source>
</evidence>
<reference evidence="1 2" key="1">
    <citation type="submission" date="2024-05" db="EMBL/GenBank/DDBJ databases">
        <authorList>
            <person name="Wallberg A."/>
        </authorList>
    </citation>
    <scope>NUCLEOTIDE SEQUENCE [LARGE SCALE GENOMIC DNA]</scope>
</reference>
<dbReference type="EMBL" id="CAXKWB010010396">
    <property type="protein sequence ID" value="CAL4097819.1"/>
    <property type="molecule type" value="Genomic_DNA"/>
</dbReference>
<name>A0AAV2QR39_MEGNR</name>
<feature type="non-terminal residue" evidence="1">
    <location>
        <position position="1"/>
    </location>
</feature>